<feature type="transmembrane region" description="Helical" evidence="6">
    <location>
        <begin position="161"/>
        <end position="180"/>
    </location>
</feature>
<feature type="transmembrane region" description="Helical" evidence="6">
    <location>
        <begin position="309"/>
        <end position="327"/>
    </location>
</feature>
<dbReference type="EMBL" id="WTYJ01000003">
    <property type="protein sequence ID" value="MXP00089.1"/>
    <property type="molecule type" value="Genomic_DNA"/>
</dbReference>
<dbReference type="PANTHER" id="PTHR32322:SF2">
    <property type="entry name" value="EAMA DOMAIN-CONTAINING PROTEIN"/>
    <property type="match status" value="1"/>
</dbReference>
<feature type="transmembrane region" description="Helical" evidence="6">
    <location>
        <begin position="254"/>
        <end position="273"/>
    </location>
</feature>
<dbReference type="OrthoDB" id="2352272at2"/>
<feature type="transmembrane region" description="Helical" evidence="6">
    <location>
        <begin position="70"/>
        <end position="89"/>
    </location>
</feature>
<evidence type="ECO:0000256" key="5">
    <source>
        <dbReference type="ARBA" id="ARBA00023136"/>
    </source>
</evidence>
<name>A0A6I4TZM4_9SPHN</name>
<feature type="domain" description="EamA" evidence="7">
    <location>
        <begin position="191"/>
        <end position="327"/>
    </location>
</feature>
<dbReference type="GO" id="GO:0016020">
    <property type="term" value="C:membrane"/>
    <property type="evidence" value="ECO:0007669"/>
    <property type="project" value="UniProtKB-SubCell"/>
</dbReference>
<feature type="transmembrane region" description="Helical" evidence="6">
    <location>
        <begin position="285"/>
        <end position="303"/>
    </location>
</feature>
<reference evidence="8 9" key="1">
    <citation type="submission" date="2019-12" db="EMBL/GenBank/DDBJ databases">
        <title>Genomic-based taxomic classification of the family Erythrobacteraceae.</title>
        <authorList>
            <person name="Xu L."/>
        </authorList>
    </citation>
    <scope>NUCLEOTIDE SEQUENCE [LARGE SCALE GENOMIC DNA]</scope>
    <source>
        <strain evidence="8 9">S36</strain>
    </source>
</reference>
<dbReference type="Proteomes" id="UP000469430">
    <property type="component" value="Unassembled WGS sequence"/>
</dbReference>
<evidence type="ECO:0000313" key="9">
    <source>
        <dbReference type="Proteomes" id="UP000469430"/>
    </source>
</evidence>
<keyword evidence="4 6" id="KW-1133">Transmembrane helix</keyword>
<keyword evidence="3 6" id="KW-0812">Transmembrane</keyword>
<evidence type="ECO:0000256" key="6">
    <source>
        <dbReference type="SAM" id="Phobius"/>
    </source>
</evidence>
<feature type="transmembrane region" description="Helical" evidence="6">
    <location>
        <begin position="192"/>
        <end position="209"/>
    </location>
</feature>
<feature type="transmembrane region" description="Helical" evidence="6">
    <location>
        <begin position="221"/>
        <end position="242"/>
    </location>
</feature>
<dbReference type="InterPro" id="IPR037185">
    <property type="entry name" value="EmrE-like"/>
</dbReference>
<evidence type="ECO:0000256" key="2">
    <source>
        <dbReference type="ARBA" id="ARBA00007362"/>
    </source>
</evidence>
<dbReference type="SUPFAM" id="SSF103481">
    <property type="entry name" value="Multidrug resistance efflux transporter EmrE"/>
    <property type="match status" value="2"/>
</dbReference>
<feature type="transmembrane region" description="Helical" evidence="6">
    <location>
        <begin position="101"/>
        <end position="123"/>
    </location>
</feature>
<protein>
    <submittedName>
        <fullName evidence="8">EamA family transporter</fullName>
    </submittedName>
</protein>
<evidence type="ECO:0000256" key="4">
    <source>
        <dbReference type="ARBA" id="ARBA00022989"/>
    </source>
</evidence>
<comment type="similarity">
    <text evidence="2">Belongs to the EamA transporter family.</text>
</comment>
<evidence type="ECO:0000259" key="7">
    <source>
        <dbReference type="Pfam" id="PF00892"/>
    </source>
</evidence>
<evidence type="ECO:0000256" key="3">
    <source>
        <dbReference type="ARBA" id="ARBA00022692"/>
    </source>
</evidence>
<feature type="transmembrane region" description="Helical" evidence="6">
    <location>
        <begin position="129"/>
        <end position="149"/>
    </location>
</feature>
<sequence>MPPASSPPGTRATNTRWRWRAPCRRCEVTSQTRSPWRLNIIGPFLLVALIWGSTWFVIKDQLGAVPPSWSVAYRFVFAAVGMFVLAVWRGQGRWGGLHLPWQGQLLALCIGAAQFSFNFNFVYRAEVHLTSGIVAVLFGLLMLPNALLARIFLGQPITRRFLIGTAIGVAGIAMLLLHEAMEAPPHGQVARGIFYVAIGIFGASAANVLQASDTARRTPMLTLLAWAMAWGALIDVIFAWATAGPPAFPESPRYWGGVLYLGLIGSVVTFPLYFGLIRELGAGRAAYNGVLVPVVAMVLSTLFEGYRWSALAAGGAVLAIAGLLVALRGRTAPQPAAEAESTARNPAR</sequence>
<evidence type="ECO:0000256" key="1">
    <source>
        <dbReference type="ARBA" id="ARBA00004141"/>
    </source>
</evidence>
<dbReference type="Pfam" id="PF00892">
    <property type="entry name" value="EamA"/>
    <property type="match status" value="2"/>
</dbReference>
<keyword evidence="9" id="KW-1185">Reference proteome</keyword>
<dbReference type="PANTHER" id="PTHR32322">
    <property type="entry name" value="INNER MEMBRANE TRANSPORTER"/>
    <property type="match status" value="1"/>
</dbReference>
<dbReference type="AlphaFoldDB" id="A0A6I4TZM4"/>
<dbReference type="InterPro" id="IPR000620">
    <property type="entry name" value="EamA_dom"/>
</dbReference>
<keyword evidence="5 6" id="KW-0472">Membrane</keyword>
<dbReference type="InterPro" id="IPR050638">
    <property type="entry name" value="AA-Vitamin_Transporters"/>
</dbReference>
<comment type="caution">
    <text evidence="8">The sequence shown here is derived from an EMBL/GenBank/DDBJ whole genome shotgun (WGS) entry which is preliminary data.</text>
</comment>
<comment type="subcellular location">
    <subcellularLocation>
        <location evidence="1">Membrane</location>
        <topology evidence="1">Multi-pass membrane protein</topology>
    </subcellularLocation>
</comment>
<evidence type="ECO:0000313" key="8">
    <source>
        <dbReference type="EMBL" id="MXP00089.1"/>
    </source>
</evidence>
<feature type="transmembrane region" description="Helical" evidence="6">
    <location>
        <begin position="40"/>
        <end position="58"/>
    </location>
</feature>
<proteinExistence type="inferred from homology"/>
<accession>A0A6I4TZM4</accession>
<feature type="domain" description="EamA" evidence="7">
    <location>
        <begin position="44"/>
        <end position="176"/>
    </location>
</feature>
<gene>
    <name evidence="8" type="ORF">GRI97_13935</name>
</gene>
<organism evidence="8 9">
    <name type="scientific">Croceibacterium xixiisoli</name>
    <dbReference type="NCBI Taxonomy" id="1476466"/>
    <lineage>
        <taxon>Bacteria</taxon>
        <taxon>Pseudomonadati</taxon>
        <taxon>Pseudomonadota</taxon>
        <taxon>Alphaproteobacteria</taxon>
        <taxon>Sphingomonadales</taxon>
        <taxon>Erythrobacteraceae</taxon>
        <taxon>Croceibacterium</taxon>
    </lineage>
</organism>